<feature type="compositionally biased region" description="Polar residues" evidence="1">
    <location>
        <begin position="849"/>
        <end position="858"/>
    </location>
</feature>
<feature type="compositionally biased region" description="Low complexity" evidence="1">
    <location>
        <begin position="892"/>
        <end position="903"/>
    </location>
</feature>
<evidence type="ECO:0000256" key="1">
    <source>
        <dbReference type="SAM" id="MobiDB-lite"/>
    </source>
</evidence>
<organism evidence="2 3">
    <name type="scientific">Channa argus</name>
    <name type="common">Northern snakehead</name>
    <name type="synonym">Ophicephalus argus</name>
    <dbReference type="NCBI Taxonomy" id="215402"/>
    <lineage>
        <taxon>Eukaryota</taxon>
        <taxon>Metazoa</taxon>
        <taxon>Chordata</taxon>
        <taxon>Craniata</taxon>
        <taxon>Vertebrata</taxon>
        <taxon>Euteleostomi</taxon>
        <taxon>Actinopterygii</taxon>
        <taxon>Neopterygii</taxon>
        <taxon>Teleostei</taxon>
        <taxon>Neoteleostei</taxon>
        <taxon>Acanthomorphata</taxon>
        <taxon>Anabantaria</taxon>
        <taxon>Anabantiformes</taxon>
        <taxon>Channoidei</taxon>
        <taxon>Channidae</taxon>
        <taxon>Channa</taxon>
    </lineage>
</organism>
<feature type="region of interest" description="Disordered" evidence="1">
    <location>
        <begin position="381"/>
        <end position="502"/>
    </location>
</feature>
<evidence type="ECO:0000313" key="3">
    <source>
        <dbReference type="Proteomes" id="UP000503349"/>
    </source>
</evidence>
<feature type="region of interest" description="Disordered" evidence="1">
    <location>
        <begin position="1150"/>
        <end position="1211"/>
    </location>
</feature>
<protein>
    <submittedName>
        <fullName evidence="2">Pleckstrin-like proteiny domain-containing family G member 3</fullName>
    </submittedName>
</protein>
<feature type="compositionally biased region" description="Basic and acidic residues" evidence="1">
    <location>
        <begin position="493"/>
        <end position="502"/>
    </location>
</feature>
<feature type="compositionally biased region" description="Basic and acidic residues" evidence="1">
    <location>
        <begin position="85"/>
        <end position="97"/>
    </location>
</feature>
<feature type="compositionally biased region" description="Basic and acidic residues" evidence="1">
    <location>
        <begin position="443"/>
        <end position="455"/>
    </location>
</feature>
<feature type="compositionally biased region" description="Polar residues" evidence="1">
    <location>
        <begin position="570"/>
        <end position="591"/>
    </location>
</feature>
<feature type="compositionally biased region" description="Low complexity" evidence="1">
    <location>
        <begin position="1426"/>
        <end position="1448"/>
    </location>
</feature>
<feature type="region of interest" description="Disordered" evidence="1">
    <location>
        <begin position="691"/>
        <end position="710"/>
    </location>
</feature>
<reference evidence="2 3" key="1">
    <citation type="submission" date="2019-02" db="EMBL/GenBank/DDBJ databases">
        <title>Opniocepnalus argus genome.</title>
        <authorList>
            <person name="Zhou C."/>
            <person name="Xiao S."/>
        </authorList>
    </citation>
    <scope>NUCLEOTIDE SEQUENCE [LARGE SCALE GENOMIC DNA]</scope>
    <source>
        <strain evidence="2">OARG1902GOOAL</strain>
        <tissue evidence="2">Muscle</tissue>
    </source>
</reference>
<feature type="region of interest" description="Disordered" evidence="1">
    <location>
        <begin position="1"/>
        <end position="35"/>
    </location>
</feature>
<feature type="compositionally biased region" description="Acidic residues" evidence="1">
    <location>
        <begin position="49"/>
        <end position="63"/>
    </location>
</feature>
<feature type="compositionally biased region" description="Low complexity" evidence="1">
    <location>
        <begin position="1353"/>
        <end position="1372"/>
    </location>
</feature>
<gene>
    <name evidence="2" type="ORF">EXN66_Car009071</name>
</gene>
<feature type="compositionally biased region" description="Polar residues" evidence="1">
    <location>
        <begin position="456"/>
        <end position="470"/>
    </location>
</feature>
<feature type="compositionally biased region" description="Polar residues" evidence="1">
    <location>
        <begin position="1"/>
        <end position="11"/>
    </location>
</feature>
<feature type="compositionally biased region" description="Polar residues" evidence="1">
    <location>
        <begin position="769"/>
        <end position="779"/>
    </location>
</feature>
<feature type="compositionally biased region" description="Polar residues" evidence="1">
    <location>
        <begin position="430"/>
        <end position="442"/>
    </location>
</feature>
<feature type="compositionally biased region" description="Low complexity" evidence="1">
    <location>
        <begin position="1379"/>
        <end position="1388"/>
    </location>
</feature>
<feature type="compositionally biased region" description="Low complexity" evidence="1">
    <location>
        <begin position="1527"/>
        <end position="1544"/>
    </location>
</feature>
<feature type="region of interest" description="Disordered" evidence="1">
    <location>
        <begin position="1426"/>
        <end position="1457"/>
    </location>
</feature>
<feature type="region of interest" description="Disordered" evidence="1">
    <location>
        <begin position="1344"/>
        <end position="1397"/>
    </location>
</feature>
<name>A0A6G1PSY6_CHAAH</name>
<feature type="region of interest" description="Disordered" evidence="1">
    <location>
        <begin position="243"/>
        <end position="277"/>
    </location>
</feature>
<feature type="compositionally biased region" description="Low complexity" evidence="1">
    <location>
        <begin position="1152"/>
        <end position="1163"/>
    </location>
</feature>
<feature type="compositionally biased region" description="Basic and acidic residues" evidence="1">
    <location>
        <begin position="137"/>
        <end position="146"/>
    </location>
</feature>
<feature type="compositionally biased region" description="Polar residues" evidence="1">
    <location>
        <begin position="691"/>
        <end position="703"/>
    </location>
</feature>
<sequence>MNTEVTSSPTTDALDHPTQKRKPPTRGSHLTKRDKKIIEKIRSYYEAAAEAEEDDAEEPDDQVEGVASRRRNSFSQIPSGLVKESVSRFDVGGHYEETESGQSKYETTEAIDRETDQDKELDSSRAPNCLQTQTSLDAEKNKEGHKPISSLDLDAQGSVKLPPSAIIQDKETPNQQSLNLESNQNVFVGEESETWGKCGKVCKGPLEEDQEIKQEGTTSVAETGEQVVNSLQEEGPCITREDATKTTKENQPVMNGQDLNQAEQNGSHKEPSTTLLSTEQCQETEAKTQSAWTRTKNRDRFETSKNLGGLPSQIQVGRWSRHSRIVTANRTLFEGMASDVASIRLFEASPVVDPVLIENSERILSKVQTLARMYSAKASSMKVPLHQKLASTVRTQSSSSSGLSGNSNQTETKSQTQVQTQTTTMYQQQARYQMENSQSYTHTETKSETQTHCEIKVQSPTTTESRQQLQGEGEIQMCSKTHHQSQDETQTTRNDDQRDEEKRMIKTAESLTNDFQETAVAPSEPQLFGHLFVTEQLTPACPQMNGFTLSRPRDFLSAVTKQKQSRSRDNAQTSNVAGDQSSSEAQADCSNAVNTLTQSSLASTASGPQHNAQAEDHSSTFFCSATNSPSMPTMTLDCGVTELGKFCLPSSSERDKRLDWNREVYTETEEAEEIDGSEQTARHPVYLSGEESTCHNISSQPTHSEPHCSAHSIPQWIFSKDGDEKDHDKWNKPAAQCTHDSLTKSVKSVYAGQGSAPSPCSPLLKSESDPIQSRPSSVQPRDGVPTCSSQRSPDLPGAMGKWALSNTRSVSDTTPHEKRDPDQHGAGLSNSLPIGFCPSSSPEERPNPAITTSGQDQHLSFAPSAFRPGFRNHSPSPIRAPHTSSPLPPSPSSVRVPPCYSPSRIAPASSSGTLSPETVPDALSSLSSSRVSSMRANPPSSPTPSSPLLSSPIASSSAFTRSLAASCISQSISQSMAKNSARQQPATINKGNQSPSSAPSLPTSHLRRHSPSPKFAASQQASTTPAFAQLGCTKDGSQYPRCPPSSPQSSCPSLAHHQPAHSSSSTPHPSFPQPKTDASQNANSNNNNNISVAGLSTPISNMSNSSSCGDGDWLVSQKKIPIANGSTNATFMQQTHDPLWQGSYNRVARPFSASEPSSRVQSPSPSPSPATFARLCSPPPQHNYSSPMANKPPNPRSTRVGGVNTHNPLGLTLELPRASSSSCMSPRILSPPPIGVSVNAWTNNVAAPQPRNPSSLFSPSLGPPTCEKDSYPISSSVPLQSSTASSPFGSCPSSQITPQNLHRSTNTSLADRSPNSARSNSGGQRRSWQENSYRSLSFNASAQGSFDQHESCPTSPRNGWSSSSSSPSCLSPQAGLQSPLSPGLTPGKGPLGGQHFTSVPWPDVQELSNIYSRIESFDISATSTVIAPSPSPVSSSSRSFFSSPSQSQAEWGDPEPEEGNCRSQLICAYVARPSCKQNLSSSCLVLSSSGMTTPPPATFQHQTYQSQVKAQPQFEITAKTSPVPLVHSPLPSSSSPLPFAHSSPTKPGNQKTSYATTVNLQIAGSGRITSFSTAQVSLTQTLQGGAGAGSPGQGQAVRRVSINGLSHIPSPLPQNCNRL</sequence>
<feature type="compositionally biased region" description="Polar residues" evidence="1">
    <location>
        <begin position="976"/>
        <end position="1003"/>
    </location>
</feature>
<feature type="compositionally biased region" description="Basic and acidic residues" evidence="1">
    <location>
        <begin position="106"/>
        <end position="123"/>
    </location>
</feature>
<feature type="compositionally biased region" description="Low complexity" evidence="1">
    <location>
        <begin position="923"/>
        <end position="933"/>
    </location>
</feature>
<feature type="compositionally biased region" description="Polar residues" evidence="1">
    <location>
        <begin position="249"/>
        <end position="265"/>
    </location>
</feature>
<feature type="region of interest" description="Disordered" evidence="1">
    <location>
        <begin position="1527"/>
        <end position="1551"/>
    </location>
</feature>
<reference evidence="3" key="2">
    <citation type="submission" date="2019-02" db="EMBL/GenBank/DDBJ databases">
        <title>Opniocepnalus argus Var Kimnra genome.</title>
        <authorList>
            <person name="Zhou C."/>
            <person name="Xiao S."/>
        </authorList>
    </citation>
    <scope>NUCLEOTIDE SEQUENCE [LARGE SCALE GENOMIC DNA]</scope>
</reference>
<feature type="region of interest" description="Disordered" evidence="1">
    <location>
        <begin position="1250"/>
        <end position="1330"/>
    </location>
</feature>
<feature type="region of interest" description="Disordered" evidence="1">
    <location>
        <begin position="558"/>
        <end position="591"/>
    </location>
</feature>
<feature type="compositionally biased region" description="Low complexity" evidence="1">
    <location>
        <begin position="1047"/>
        <end position="1068"/>
    </location>
</feature>
<feature type="compositionally biased region" description="Basic and acidic residues" evidence="1">
    <location>
        <begin position="814"/>
        <end position="823"/>
    </location>
</feature>
<proteinExistence type="predicted"/>
<feature type="compositionally biased region" description="Polar residues" evidence="1">
    <location>
        <begin position="1272"/>
        <end position="1330"/>
    </location>
</feature>
<feature type="compositionally biased region" description="Low complexity" evidence="1">
    <location>
        <begin position="1078"/>
        <end position="1089"/>
    </location>
</feature>
<feature type="region of interest" description="Disordered" evidence="1">
    <location>
        <begin position="1036"/>
        <end position="1095"/>
    </location>
</feature>
<feature type="region of interest" description="Disordered" evidence="1">
    <location>
        <begin position="47"/>
        <end position="157"/>
    </location>
</feature>
<feature type="region of interest" description="Disordered" evidence="1">
    <location>
        <begin position="976"/>
        <end position="1022"/>
    </location>
</feature>
<feature type="compositionally biased region" description="Polar residues" evidence="1">
    <location>
        <begin position="125"/>
        <end position="136"/>
    </location>
</feature>
<keyword evidence="3" id="KW-1185">Reference proteome</keyword>
<feature type="compositionally biased region" description="Low complexity" evidence="1">
    <location>
        <begin position="1253"/>
        <end position="1264"/>
    </location>
</feature>
<feature type="compositionally biased region" description="Low complexity" evidence="1">
    <location>
        <begin position="397"/>
        <end position="429"/>
    </location>
</feature>
<feature type="region of interest" description="Disordered" evidence="1">
    <location>
        <begin position="748"/>
        <end position="953"/>
    </location>
</feature>
<dbReference type="Proteomes" id="UP000503349">
    <property type="component" value="Chromosome 8"/>
</dbReference>
<feature type="compositionally biased region" description="Basic residues" evidence="1">
    <location>
        <begin position="19"/>
        <end position="35"/>
    </location>
</feature>
<feature type="compositionally biased region" description="Polar residues" evidence="1">
    <location>
        <begin position="804"/>
        <end position="813"/>
    </location>
</feature>
<accession>A0A6G1PSY6</accession>
<dbReference type="EMBL" id="CM015719">
    <property type="protein sequence ID" value="KAF3693395.1"/>
    <property type="molecule type" value="Genomic_DNA"/>
</dbReference>
<evidence type="ECO:0000313" key="2">
    <source>
        <dbReference type="EMBL" id="KAF3693395.1"/>
    </source>
</evidence>